<feature type="compositionally biased region" description="Polar residues" evidence="4">
    <location>
        <begin position="95"/>
        <end position="113"/>
    </location>
</feature>
<dbReference type="Gene3D" id="1.10.443.10">
    <property type="entry name" value="Intergrase catalytic core"/>
    <property type="match status" value="1"/>
</dbReference>
<evidence type="ECO:0000256" key="3">
    <source>
        <dbReference type="ARBA" id="ARBA00023172"/>
    </source>
</evidence>
<accession>A0A1H3B3C9</accession>
<dbReference type="Proteomes" id="UP000182573">
    <property type="component" value="Unassembled WGS sequence"/>
</dbReference>
<dbReference type="PANTHER" id="PTHR30349">
    <property type="entry name" value="PHAGE INTEGRASE-RELATED"/>
    <property type="match status" value="1"/>
</dbReference>
<evidence type="ECO:0000259" key="5">
    <source>
        <dbReference type="PROSITE" id="PS51898"/>
    </source>
</evidence>
<evidence type="ECO:0000256" key="2">
    <source>
        <dbReference type="ARBA" id="ARBA00023125"/>
    </source>
</evidence>
<dbReference type="InterPro" id="IPR050090">
    <property type="entry name" value="Tyrosine_recombinase_XerCD"/>
</dbReference>
<sequence>MAKSKKFNPLDIPEAEAFDDALDDQDDFLTELTGRVLFNTGMRSGEFTHMRTGWVRRENGGGIVLTIPKRAVCTSGRGPIGQQNPDGTDLHSRGQPCTQCRNSGETNDWTPKTENGDRTYPLTERGLEDVGEDLLWYFERNDQIPFGNEGVNRRIRRIAEDADLADTRGRDEKGRIQVTSHDLRHTYGTRLARMGFDPAAIRDTMGWGDMSMAERYIEFTGIRKRQAFADNWDPDTY</sequence>
<dbReference type="GO" id="GO:0003677">
    <property type="term" value="F:DNA binding"/>
    <property type="evidence" value="ECO:0007669"/>
    <property type="project" value="UniProtKB-KW"/>
</dbReference>
<dbReference type="PANTHER" id="PTHR30349:SF41">
    <property type="entry name" value="INTEGRASE_RECOMBINASE PROTEIN MJ0367-RELATED"/>
    <property type="match status" value="1"/>
</dbReference>
<dbReference type="STRING" id="28442.SAMN05443574_13517"/>
<keyword evidence="1" id="KW-0229">DNA integration</keyword>
<keyword evidence="2" id="KW-0238">DNA-binding</keyword>
<reference evidence="6 7" key="1">
    <citation type="submission" date="2016-10" db="EMBL/GenBank/DDBJ databases">
        <authorList>
            <person name="de Groot N.N."/>
        </authorList>
    </citation>
    <scope>NUCLEOTIDE SEQUENCE [LARGE SCALE GENOMIC DNA]</scope>
    <source>
        <strain evidence="6 7">DSM 3756</strain>
    </source>
</reference>
<dbReference type="GO" id="GO:0006310">
    <property type="term" value="P:DNA recombination"/>
    <property type="evidence" value="ECO:0007669"/>
    <property type="project" value="UniProtKB-KW"/>
</dbReference>
<dbReference type="RefSeq" id="WP_004517568.1">
    <property type="nucleotide sequence ID" value="NZ_FNOF01000035.1"/>
</dbReference>
<dbReference type="PROSITE" id="PS51898">
    <property type="entry name" value="TYR_RECOMBINASE"/>
    <property type="match status" value="1"/>
</dbReference>
<dbReference type="InterPro" id="IPR013762">
    <property type="entry name" value="Integrase-like_cat_sf"/>
</dbReference>
<dbReference type="Pfam" id="PF00589">
    <property type="entry name" value="Phage_integrase"/>
    <property type="match status" value="1"/>
</dbReference>
<dbReference type="EMBL" id="FNOF01000035">
    <property type="protein sequence ID" value="SDX35569.1"/>
    <property type="molecule type" value="Genomic_DNA"/>
</dbReference>
<name>A0A1H3B3C9_HALVA</name>
<gene>
    <name evidence="6" type="ORF">SAMN05443574_13517</name>
</gene>
<feature type="domain" description="Tyr recombinase" evidence="5">
    <location>
        <begin position="5"/>
        <end position="229"/>
    </location>
</feature>
<dbReference type="AlphaFoldDB" id="A0A1H3B3C9"/>
<evidence type="ECO:0000313" key="7">
    <source>
        <dbReference type="Proteomes" id="UP000182573"/>
    </source>
</evidence>
<evidence type="ECO:0000313" key="6">
    <source>
        <dbReference type="EMBL" id="SDX35569.1"/>
    </source>
</evidence>
<protein>
    <submittedName>
        <fullName evidence="6">Phage integrase family protein</fullName>
    </submittedName>
</protein>
<evidence type="ECO:0000256" key="4">
    <source>
        <dbReference type="SAM" id="MobiDB-lite"/>
    </source>
</evidence>
<dbReference type="SUPFAM" id="SSF56349">
    <property type="entry name" value="DNA breaking-rejoining enzymes"/>
    <property type="match status" value="1"/>
</dbReference>
<organism evidence="6 7">
    <name type="scientific">Haloarcula vallismortis</name>
    <name type="common">Halobacterium vallismortis</name>
    <dbReference type="NCBI Taxonomy" id="28442"/>
    <lineage>
        <taxon>Archaea</taxon>
        <taxon>Methanobacteriati</taxon>
        <taxon>Methanobacteriota</taxon>
        <taxon>Stenosarchaea group</taxon>
        <taxon>Halobacteria</taxon>
        <taxon>Halobacteriales</taxon>
        <taxon>Haloarculaceae</taxon>
        <taxon>Haloarcula</taxon>
    </lineage>
</organism>
<evidence type="ECO:0000256" key="1">
    <source>
        <dbReference type="ARBA" id="ARBA00022908"/>
    </source>
</evidence>
<dbReference type="InterPro" id="IPR002104">
    <property type="entry name" value="Integrase_catalytic"/>
</dbReference>
<keyword evidence="3" id="KW-0233">DNA recombination</keyword>
<feature type="region of interest" description="Disordered" evidence="4">
    <location>
        <begin position="75"/>
        <end position="122"/>
    </location>
</feature>
<proteinExistence type="predicted"/>
<dbReference type="GO" id="GO:0015074">
    <property type="term" value="P:DNA integration"/>
    <property type="evidence" value="ECO:0007669"/>
    <property type="project" value="UniProtKB-KW"/>
</dbReference>
<dbReference type="InterPro" id="IPR011010">
    <property type="entry name" value="DNA_brk_join_enz"/>
</dbReference>